<dbReference type="EMBL" id="JAWDIP010000003">
    <property type="protein sequence ID" value="MDY0394221.1"/>
    <property type="molecule type" value="Genomic_DNA"/>
</dbReference>
<proteinExistence type="predicted"/>
<dbReference type="Pfam" id="PF08680">
    <property type="entry name" value="DUF1779"/>
    <property type="match status" value="1"/>
</dbReference>
<keyword evidence="2" id="KW-0732">Signal</keyword>
<dbReference type="Proteomes" id="UP001281447">
    <property type="component" value="Unassembled WGS sequence"/>
</dbReference>
<accession>A0ABU5C4G2</accession>
<reference evidence="3 4" key="1">
    <citation type="submission" date="2023-10" db="EMBL/GenBank/DDBJ databases">
        <title>Virgibacillus halophilus 5B73C genome.</title>
        <authorList>
            <person name="Miliotis G."/>
            <person name="Sengupta P."/>
            <person name="Hameed A."/>
            <person name="Chuvochina M."/>
            <person name="Mcdonagh F."/>
            <person name="Simpson A.C."/>
            <person name="Singh N.K."/>
            <person name="Rekha P.D."/>
            <person name="Raman K."/>
            <person name="Hugenholtz P."/>
            <person name="Venkateswaran K."/>
        </authorList>
    </citation>
    <scope>NUCLEOTIDE SEQUENCE [LARGE SCALE GENOMIC DNA]</scope>
    <source>
        <strain evidence="3 4">5B73C</strain>
    </source>
</reference>
<comment type="caution">
    <text evidence="3">The sequence shown here is derived from an EMBL/GenBank/DDBJ whole genome shotgun (WGS) entry which is preliminary data.</text>
</comment>
<evidence type="ECO:0000313" key="4">
    <source>
        <dbReference type="Proteomes" id="UP001281447"/>
    </source>
</evidence>
<dbReference type="SUPFAM" id="SSF143842">
    <property type="entry name" value="YwmB-like"/>
    <property type="match status" value="1"/>
</dbReference>
<protein>
    <submittedName>
        <fullName evidence="3">YwmB family TATA-box binding protein</fullName>
    </submittedName>
</protein>
<sequence>MKKIIVSILAGSFLLHISFADGYETDEMIQLADTVTSYDENAIDQWEVTIREHMNEKKLKEIMTELRKDTKTTGKENENSIKYSFRNIHKQGNISVVYNAVIPKSKQFKPQFTAVIKGSVWDKNAEENYKKSTKEIVDRFFSEGRETFACLKTKPDAIMDFERFLNYMTKMIDLQQVETVTDKISHARVNKHIYGYTPLWNHQLNINKKTGQCANCPGNSQERHEANRDWNTYLDK</sequence>
<dbReference type="InterPro" id="IPR036209">
    <property type="entry name" value="YwmB-like_sf"/>
</dbReference>
<organism evidence="3 4">
    <name type="scientific">Tigheibacillus halophilus</name>
    <dbReference type="NCBI Taxonomy" id="361280"/>
    <lineage>
        <taxon>Bacteria</taxon>
        <taxon>Bacillati</taxon>
        <taxon>Bacillota</taxon>
        <taxon>Bacilli</taxon>
        <taxon>Bacillales</taxon>
        <taxon>Bacillaceae</taxon>
        <taxon>Tigheibacillus</taxon>
    </lineage>
</organism>
<feature type="signal peptide" evidence="2">
    <location>
        <begin position="1"/>
        <end position="22"/>
    </location>
</feature>
<dbReference type="Gene3D" id="3.30.2030.10">
    <property type="entry name" value="YwmB-like"/>
    <property type="match status" value="1"/>
</dbReference>
<evidence type="ECO:0000256" key="1">
    <source>
        <dbReference type="SAM" id="MobiDB-lite"/>
    </source>
</evidence>
<evidence type="ECO:0000256" key="2">
    <source>
        <dbReference type="SAM" id="SignalP"/>
    </source>
</evidence>
<feature type="chain" id="PRO_5045372320" evidence="2">
    <location>
        <begin position="23"/>
        <end position="236"/>
    </location>
</feature>
<feature type="region of interest" description="Disordered" evidence="1">
    <location>
        <begin position="217"/>
        <end position="236"/>
    </location>
</feature>
<dbReference type="InterPro" id="IPR014794">
    <property type="entry name" value="DUF1779"/>
</dbReference>
<feature type="compositionally biased region" description="Basic and acidic residues" evidence="1">
    <location>
        <begin position="221"/>
        <end position="236"/>
    </location>
</feature>
<name>A0ABU5C4G2_9BACI</name>
<gene>
    <name evidence="3" type="ORF">RWE15_06660</name>
</gene>
<keyword evidence="4" id="KW-1185">Reference proteome</keyword>
<evidence type="ECO:0000313" key="3">
    <source>
        <dbReference type="EMBL" id="MDY0394221.1"/>
    </source>
</evidence>